<dbReference type="EMBL" id="CP076132">
    <property type="protein sequence ID" value="QWG03265.1"/>
    <property type="molecule type" value="Genomic_DNA"/>
</dbReference>
<name>A0AAX1N719_9BACT</name>
<dbReference type="GO" id="GO:0005829">
    <property type="term" value="C:cytosol"/>
    <property type="evidence" value="ECO:0007669"/>
    <property type="project" value="TreeGrafter"/>
</dbReference>
<sequence>MKIFFYGLLTALLLNLPTHGQTKTKIIFDTDTNNEVDDQNALAYLLLNDQTFDVLGVTVNATRNGGNVTEHYKEAERIITLCDRPKTKLIMGVNDNFDRILPDLNNDKHDGYEAVDFIIKSVKKYKKDVVILAVGKLTNVALAMAKDPSIINDIRIVWLGTNYPNYREYNFVNDIPSMNYIMRTNAHFEIMPCRYNMESGTAHVKVYKEAIVKKMKGMGPTVNTTIIGRHGGEFSNLGDYLSSLFEHIEYYHNPPSRSLFDMVAVAVIKNNDWAERSEITPFIYENERWNTIGKGKRKVILWEFFDAEAIMDDFYKTLNPQTK</sequence>
<proteinExistence type="predicted"/>
<keyword evidence="6" id="KW-1185">Reference proteome</keyword>
<dbReference type="PANTHER" id="PTHR12304:SF4">
    <property type="entry name" value="URIDINE NUCLEOSIDASE"/>
    <property type="match status" value="1"/>
</dbReference>
<evidence type="ECO:0000313" key="5">
    <source>
        <dbReference type="EMBL" id="QWG03265.1"/>
    </source>
</evidence>
<feature type="domain" description="Inosine/uridine-preferring nucleoside hydrolase" evidence="4">
    <location>
        <begin position="26"/>
        <end position="275"/>
    </location>
</feature>
<dbReference type="AlphaFoldDB" id="A0AAX1N719"/>
<protein>
    <submittedName>
        <fullName evidence="5">Nucleoside hydrolase</fullName>
    </submittedName>
</protein>
<dbReference type="KEGG" id="fya:KMW28_06695"/>
<dbReference type="Pfam" id="PF01156">
    <property type="entry name" value="IU_nuc_hydro"/>
    <property type="match status" value="1"/>
</dbReference>
<dbReference type="Gene3D" id="3.90.245.10">
    <property type="entry name" value="Ribonucleoside hydrolase-like"/>
    <property type="match status" value="1"/>
</dbReference>
<evidence type="ECO:0000256" key="3">
    <source>
        <dbReference type="SAM" id="SignalP"/>
    </source>
</evidence>
<dbReference type="GO" id="GO:0006152">
    <property type="term" value="P:purine nucleoside catabolic process"/>
    <property type="evidence" value="ECO:0007669"/>
    <property type="project" value="TreeGrafter"/>
</dbReference>
<keyword evidence="3" id="KW-0732">Signal</keyword>
<evidence type="ECO:0000313" key="6">
    <source>
        <dbReference type="Proteomes" id="UP000678679"/>
    </source>
</evidence>
<keyword evidence="1 5" id="KW-0378">Hydrolase</keyword>
<dbReference type="PANTHER" id="PTHR12304">
    <property type="entry name" value="INOSINE-URIDINE PREFERRING NUCLEOSIDE HYDROLASE"/>
    <property type="match status" value="1"/>
</dbReference>
<dbReference type="GO" id="GO:0008477">
    <property type="term" value="F:purine nucleosidase activity"/>
    <property type="evidence" value="ECO:0007669"/>
    <property type="project" value="TreeGrafter"/>
</dbReference>
<dbReference type="Proteomes" id="UP000678679">
    <property type="component" value="Chromosome 1"/>
</dbReference>
<dbReference type="InterPro" id="IPR001910">
    <property type="entry name" value="Inosine/uridine_hydrolase_dom"/>
</dbReference>
<dbReference type="SUPFAM" id="SSF53590">
    <property type="entry name" value="Nucleoside hydrolase"/>
    <property type="match status" value="1"/>
</dbReference>
<feature type="chain" id="PRO_5043533317" evidence="3">
    <location>
        <begin position="21"/>
        <end position="323"/>
    </location>
</feature>
<dbReference type="InterPro" id="IPR023186">
    <property type="entry name" value="IUNH"/>
</dbReference>
<keyword evidence="2" id="KW-0326">Glycosidase</keyword>
<evidence type="ECO:0000256" key="1">
    <source>
        <dbReference type="ARBA" id="ARBA00022801"/>
    </source>
</evidence>
<feature type="signal peptide" evidence="3">
    <location>
        <begin position="1"/>
        <end position="20"/>
    </location>
</feature>
<dbReference type="InterPro" id="IPR036452">
    <property type="entry name" value="Ribo_hydro-like"/>
</dbReference>
<reference evidence="5 6" key="1">
    <citation type="submission" date="2021-05" db="EMBL/GenBank/DDBJ databases">
        <title>Comparative genomic studies on the polysaccharide-degrading batcterial strains of the Flammeovirga genus.</title>
        <authorList>
            <person name="Zewei F."/>
            <person name="Zheng Z."/>
            <person name="Yu L."/>
            <person name="Ruyue G."/>
            <person name="Yanhong M."/>
            <person name="Yuanyuan C."/>
            <person name="Jingyan G."/>
            <person name="Wenjun H."/>
        </authorList>
    </citation>
    <scope>NUCLEOTIDE SEQUENCE [LARGE SCALE GENOMIC DNA]</scope>
    <source>
        <strain evidence="5 6">NBRC:100898</strain>
    </source>
</reference>
<gene>
    <name evidence="5" type="ORF">KMW28_06695</name>
</gene>
<evidence type="ECO:0000259" key="4">
    <source>
        <dbReference type="Pfam" id="PF01156"/>
    </source>
</evidence>
<dbReference type="RefSeq" id="WP_169664062.1">
    <property type="nucleotide sequence ID" value="NZ_CP076132.1"/>
</dbReference>
<accession>A0AAX1N719</accession>
<organism evidence="5 6">
    <name type="scientific">Flammeovirga yaeyamensis</name>
    <dbReference type="NCBI Taxonomy" id="367791"/>
    <lineage>
        <taxon>Bacteria</taxon>
        <taxon>Pseudomonadati</taxon>
        <taxon>Bacteroidota</taxon>
        <taxon>Cytophagia</taxon>
        <taxon>Cytophagales</taxon>
        <taxon>Flammeovirgaceae</taxon>
        <taxon>Flammeovirga</taxon>
    </lineage>
</organism>
<evidence type="ECO:0000256" key="2">
    <source>
        <dbReference type="ARBA" id="ARBA00023295"/>
    </source>
</evidence>